<evidence type="ECO:0000256" key="1">
    <source>
        <dbReference type="ARBA" id="ARBA00006272"/>
    </source>
</evidence>
<evidence type="ECO:0000256" key="2">
    <source>
        <dbReference type="ARBA" id="ARBA00022438"/>
    </source>
</evidence>
<gene>
    <name evidence="9" type="ORF">H4683_001429</name>
</gene>
<dbReference type="InterPro" id="IPR023367">
    <property type="entry name" value="Peptidase_M42_dom2"/>
</dbReference>
<dbReference type="Gene3D" id="3.40.630.10">
    <property type="entry name" value="Zn peptidases"/>
    <property type="match status" value="1"/>
</dbReference>
<evidence type="ECO:0000256" key="5">
    <source>
        <dbReference type="ARBA" id="ARBA00022801"/>
    </source>
</evidence>
<feature type="binding site" evidence="8">
    <location>
        <position position="213"/>
    </location>
    <ligand>
        <name>Zn(2+)</name>
        <dbReference type="ChEBI" id="CHEBI:29105"/>
        <label>2</label>
    </ligand>
</feature>
<comment type="caution">
    <text evidence="9">The sequence shown here is derived from an EMBL/GenBank/DDBJ whole genome shotgun (WGS) entry which is preliminary data.</text>
</comment>
<dbReference type="Proteomes" id="UP000658225">
    <property type="component" value="Unassembled WGS sequence"/>
</dbReference>
<evidence type="ECO:0000256" key="6">
    <source>
        <dbReference type="PIRNR" id="PIRNR001123"/>
    </source>
</evidence>
<dbReference type="AlphaFoldDB" id="A0A927R5W7"/>
<feature type="binding site" evidence="8">
    <location>
        <position position="320"/>
    </location>
    <ligand>
        <name>Zn(2+)</name>
        <dbReference type="ChEBI" id="CHEBI:29105"/>
        <label>2</label>
    </ligand>
</feature>
<accession>A0A927R5W7</accession>
<dbReference type="GO" id="GO:0046872">
    <property type="term" value="F:metal ion binding"/>
    <property type="evidence" value="ECO:0007669"/>
    <property type="project" value="UniProtKB-UniRule"/>
</dbReference>
<evidence type="ECO:0000256" key="3">
    <source>
        <dbReference type="ARBA" id="ARBA00022670"/>
    </source>
</evidence>
<keyword evidence="5" id="KW-0378">Hydrolase</keyword>
<keyword evidence="3" id="KW-0645">Protease</keyword>
<dbReference type="EMBL" id="JADBEL010000005">
    <property type="protein sequence ID" value="MBE1554354.1"/>
    <property type="molecule type" value="Genomic_DNA"/>
</dbReference>
<evidence type="ECO:0000256" key="4">
    <source>
        <dbReference type="ARBA" id="ARBA00022723"/>
    </source>
</evidence>
<dbReference type="PANTHER" id="PTHR32481:SF0">
    <property type="entry name" value="AMINOPEPTIDASE YPDE-RELATED"/>
    <property type="match status" value="1"/>
</dbReference>
<evidence type="ECO:0000313" key="9">
    <source>
        <dbReference type="EMBL" id="MBE1554354.1"/>
    </source>
</evidence>
<comment type="similarity">
    <text evidence="1 6">Belongs to the peptidase M42 family.</text>
</comment>
<dbReference type="CDD" id="cd05656">
    <property type="entry name" value="M42_Frv"/>
    <property type="match status" value="1"/>
</dbReference>
<evidence type="ECO:0000313" key="10">
    <source>
        <dbReference type="Proteomes" id="UP000658225"/>
    </source>
</evidence>
<organism evidence="9 10">
    <name type="scientific">Sporosarcina limicola</name>
    <dbReference type="NCBI Taxonomy" id="34101"/>
    <lineage>
        <taxon>Bacteria</taxon>
        <taxon>Bacillati</taxon>
        <taxon>Bacillota</taxon>
        <taxon>Bacilli</taxon>
        <taxon>Bacillales</taxon>
        <taxon>Caryophanaceae</taxon>
        <taxon>Sporosarcina</taxon>
    </lineage>
</organism>
<dbReference type="SUPFAM" id="SSF53187">
    <property type="entry name" value="Zn-dependent exopeptidases"/>
    <property type="match status" value="1"/>
</dbReference>
<feature type="active site" description="Proton acceptor" evidence="7">
    <location>
        <position position="212"/>
    </location>
</feature>
<protein>
    <submittedName>
        <fullName evidence="9">Aminopeptidase FrvX</fullName>
    </submittedName>
</protein>
<evidence type="ECO:0000256" key="7">
    <source>
        <dbReference type="PIRSR" id="PIRSR001123-1"/>
    </source>
</evidence>
<dbReference type="InterPro" id="IPR051464">
    <property type="entry name" value="Peptidase_M42_aminopept"/>
</dbReference>
<comment type="cofactor">
    <cofactor evidence="8">
        <name>a divalent metal cation</name>
        <dbReference type="ChEBI" id="CHEBI:60240"/>
    </cofactor>
    <text evidence="8">Binds 2 divalent metal cations per subunit.</text>
</comment>
<dbReference type="GO" id="GO:0004177">
    <property type="term" value="F:aminopeptidase activity"/>
    <property type="evidence" value="ECO:0007669"/>
    <property type="project" value="UniProtKB-UniRule"/>
</dbReference>
<evidence type="ECO:0000256" key="8">
    <source>
        <dbReference type="PIRSR" id="PIRSR001123-2"/>
    </source>
</evidence>
<dbReference type="SUPFAM" id="SSF101821">
    <property type="entry name" value="Aminopeptidase/glucanase lid domain"/>
    <property type="match status" value="1"/>
</dbReference>
<feature type="binding site" evidence="8">
    <location>
        <position position="66"/>
    </location>
    <ligand>
        <name>Zn(2+)</name>
        <dbReference type="ChEBI" id="CHEBI:29105"/>
        <label>1</label>
    </ligand>
</feature>
<name>A0A927R5W7_9BACL</name>
<proteinExistence type="inferred from homology"/>
<feature type="binding site" evidence="8">
    <location>
        <position position="180"/>
    </location>
    <ligand>
        <name>Zn(2+)</name>
        <dbReference type="ChEBI" id="CHEBI:29105"/>
        <label>2</label>
    </ligand>
</feature>
<sequence length="357" mass="39058">MNKETLEMFRTLTELPGAPGNEREVRKYMRSELEKYSDELIQDNLGGVFGIRKGPEDGPRIMVAGHMDEVGFMVSGITDNGMIRFQPLGGWWSQVLLAQRVEIITANGPVIGVIGSIPPHLLSDEMRNKPMDIKNMLIDIGADDKEDAKKIGIRPGQQIVPVCPFTPMANNKKILAKAWDNRYGCGLAIDLLKEVHGEKLPNNLYSGATVMEEVGLRGAQAAARMIDPDLFFALDASPANDASGNKNEFGQLGEGILLRILDRTMVTHRGVREFILDMAETHKIPYQYFISPGGTDAGAVHVSNEGVPSAVIGICSRYIHTSGSIIHTDDYAAAKELLVKLVKACDKTTVETIKSNV</sequence>
<feature type="binding site" evidence="8">
    <location>
        <position position="235"/>
    </location>
    <ligand>
        <name>Zn(2+)</name>
        <dbReference type="ChEBI" id="CHEBI:29105"/>
        <label>1</label>
    </ligand>
</feature>
<reference evidence="9" key="1">
    <citation type="submission" date="2020-10" db="EMBL/GenBank/DDBJ databases">
        <title>Genomic Encyclopedia of Type Strains, Phase IV (KMG-IV): sequencing the most valuable type-strain genomes for metagenomic binning, comparative biology and taxonomic classification.</title>
        <authorList>
            <person name="Goeker M."/>
        </authorList>
    </citation>
    <scope>NUCLEOTIDE SEQUENCE</scope>
    <source>
        <strain evidence="9">DSM 13886</strain>
    </source>
</reference>
<dbReference type="GO" id="GO:0006508">
    <property type="term" value="P:proteolysis"/>
    <property type="evidence" value="ECO:0007669"/>
    <property type="project" value="UniProtKB-KW"/>
</dbReference>
<dbReference type="InterPro" id="IPR008007">
    <property type="entry name" value="Peptidase_M42"/>
</dbReference>
<keyword evidence="10" id="KW-1185">Reference proteome</keyword>
<dbReference type="Pfam" id="PF05343">
    <property type="entry name" value="Peptidase_M42"/>
    <property type="match status" value="1"/>
</dbReference>
<keyword evidence="2 9" id="KW-0031">Aminopeptidase</keyword>
<keyword evidence="4 8" id="KW-0479">Metal-binding</keyword>
<feature type="binding site" evidence="8">
    <location>
        <position position="180"/>
    </location>
    <ligand>
        <name>Zn(2+)</name>
        <dbReference type="ChEBI" id="CHEBI:29105"/>
        <label>1</label>
    </ligand>
</feature>
<dbReference type="RefSeq" id="WP_192598130.1">
    <property type="nucleotide sequence ID" value="NZ_JADBEL010000005.1"/>
</dbReference>
<dbReference type="PANTHER" id="PTHR32481">
    <property type="entry name" value="AMINOPEPTIDASE"/>
    <property type="match status" value="1"/>
</dbReference>
<dbReference type="PIRSF" id="PIRSF001123">
    <property type="entry name" value="PepA_GA"/>
    <property type="match status" value="1"/>
</dbReference>
<dbReference type="Gene3D" id="2.40.30.40">
    <property type="entry name" value="Peptidase M42, domain 2"/>
    <property type="match status" value="1"/>
</dbReference>